<dbReference type="GO" id="GO:0016829">
    <property type="term" value="F:lyase activity"/>
    <property type="evidence" value="ECO:0007669"/>
    <property type="project" value="InterPro"/>
</dbReference>
<dbReference type="EMBL" id="BOPG01000053">
    <property type="protein sequence ID" value="GIJ60382.1"/>
    <property type="molecule type" value="Genomic_DNA"/>
</dbReference>
<dbReference type="AlphaFoldDB" id="A0A8J3ZCG7"/>
<dbReference type="Gene3D" id="3.90.79.40">
    <property type="entry name" value="EvaA sugar 2,3-dehydratase subunit"/>
    <property type="match status" value="2"/>
</dbReference>
<accession>A0A8J3ZCG7</accession>
<organism evidence="2 3">
    <name type="scientific">Virgisporangium aurantiacum</name>
    <dbReference type="NCBI Taxonomy" id="175570"/>
    <lineage>
        <taxon>Bacteria</taxon>
        <taxon>Bacillati</taxon>
        <taxon>Actinomycetota</taxon>
        <taxon>Actinomycetes</taxon>
        <taxon>Micromonosporales</taxon>
        <taxon>Micromonosporaceae</taxon>
        <taxon>Virgisporangium</taxon>
    </lineage>
</organism>
<name>A0A8J3ZCG7_9ACTN</name>
<feature type="domain" description="dTDP-4-dehydro-6-deoxy-alpha-D-glucopyranose 2,3-dehydratase" evidence="1">
    <location>
        <begin position="280"/>
        <end position="480"/>
    </location>
</feature>
<reference evidence="2" key="1">
    <citation type="submission" date="2021-01" db="EMBL/GenBank/DDBJ databases">
        <title>Whole genome shotgun sequence of Virgisporangium aurantiacum NBRC 16421.</title>
        <authorList>
            <person name="Komaki H."/>
            <person name="Tamura T."/>
        </authorList>
    </citation>
    <scope>NUCLEOTIDE SEQUENCE</scope>
    <source>
        <strain evidence="2">NBRC 16421</strain>
    </source>
</reference>
<dbReference type="InterPro" id="IPR038153">
    <property type="entry name" value="EvaA-like_sf"/>
</dbReference>
<evidence type="ECO:0000313" key="3">
    <source>
        <dbReference type="Proteomes" id="UP000612585"/>
    </source>
</evidence>
<keyword evidence="3" id="KW-1185">Reference proteome</keyword>
<dbReference type="Pfam" id="PF03559">
    <property type="entry name" value="Hexose_dehydrat"/>
    <property type="match status" value="2"/>
</dbReference>
<protein>
    <submittedName>
        <fullName evidence="2">NDP-hexose 2,3-dehydratase</fullName>
    </submittedName>
</protein>
<comment type="caution">
    <text evidence="2">The sequence shown here is derived from an EMBL/GenBank/DDBJ whole genome shotgun (WGS) entry which is preliminary data.</text>
</comment>
<evidence type="ECO:0000259" key="1">
    <source>
        <dbReference type="Pfam" id="PF03559"/>
    </source>
</evidence>
<dbReference type="InterPro" id="IPR005212">
    <property type="entry name" value="EvaA-like"/>
</dbReference>
<gene>
    <name evidence="2" type="ORF">Vau01_078980</name>
</gene>
<proteinExistence type="predicted"/>
<sequence length="484" mass="53816">MTISHRAGLDLAAGATTGDAGRILVSVLARHGHALSTAGFHEWFTEQARRTSFTVEPIPFTALSGWSFDPRTSFLVHETGKFFSVQGLHVRRDRGLVPQWWQPIINQPEVGILGIVVREIDGVLHCLMQAKVEPGNVNGLQLSPTVQATRSNYTKAHGGAGTAYLEYFVQPGRARVLVDVLQSEHGAWFYRKRNRNMVVEVTDDVPLRDGFCWLTLGQLRALHALPNLINMDARSVLSCLQYAARDSLPVTPAPGDDFAAALWRSTAVGEATGSVYTEGEILTWLNDAKTGQILDARRIPLDEVAGWHRTADRIARPDGKYFSVMAVSVHASNREVHQWTQPLFAPCDTGVIAFLVRRIDGVLHVLAHATVEPGYMDVVELGPTVKCVPANYDGLGEEYRPLFLDYVLSGRGRVRYQTVQSEEGGRFYHSESRYLVVEVDDDFPAEPPEDFRWVTVGQLIALQRHSHYVNVQARSLVSCLHACW</sequence>
<dbReference type="Proteomes" id="UP000612585">
    <property type="component" value="Unassembled WGS sequence"/>
</dbReference>
<feature type="domain" description="dTDP-4-dehydro-6-deoxy-alpha-D-glucopyranose 2,3-dehydratase" evidence="1">
    <location>
        <begin position="38"/>
        <end position="240"/>
    </location>
</feature>
<dbReference type="RefSeq" id="WP_204004591.1">
    <property type="nucleotide sequence ID" value="NZ_BOPG01000053.1"/>
</dbReference>
<evidence type="ECO:0000313" key="2">
    <source>
        <dbReference type="EMBL" id="GIJ60382.1"/>
    </source>
</evidence>